<proteinExistence type="predicted"/>
<evidence type="ECO:0000313" key="2">
    <source>
        <dbReference type="Proteomes" id="UP000000421"/>
    </source>
</evidence>
<reference evidence="1 2" key="1">
    <citation type="journal article" date="2004" name="Proc. Natl. Acad. Sci. U.S.A.">
        <title>The louse-borne human pathogen Bartonella quintana is a genomic derivative of the zoonotic agent Bartonella henselae.</title>
        <authorList>
            <person name="Alsmark U.C.M."/>
            <person name="Frank A.C."/>
            <person name="Karlberg E.O."/>
            <person name="Legault B.-A."/>
            <person name="Ardell D.H."/>
            <person name="Canbaeck B."/>
            <person name="Eriksson A.-S."/>
            <person name="Naeslund A.K."/>
            <person name="Handley S.A."/>
            <person name="Huvet M."/>
            <person name="La Scola B."/>
            <person name="Holmberg M."/>
            <person name="Andersson S.G.E."/>
        </authorList>
    </citation>
    <scope>NUCLEOTIDE SEQUENCE [LARGE SCALE GENOMIC DNA]</scope>
    <source>
        <strain evidence="2">ATCC 49882 / DSM 28221 / CCUG 30454 / Houston 1</strain>
    </source>
</reference>
<dbReference type="Proteomes" id="UP000000421">
    <property type="component" value="Chromosome"/>
</dbReference>
<dbReference type="AlphaFoldDB" id="A0A0H3M4E0"/>
<accession>A0A0H3M4E0</accession>
<keyword evidence="2" id="KW-1185">Reference proteome</keyword>
<dbReference type="KEGG" id="bhe:BH15000"/>
<gene>
    <name evidence="1" type="ordered locus">BH15000</name>
</gene>
<dbReference type="PaxDb" id="283166-BH15000"/>
<dbReference type="EMBL" id="BX897699">
    <property type="protein sequence ID" value="CAF28263.1"/>
    <property type="molecule type" value="Genomic_DNA"/>
</dbReference>
<protein>
    <submittedName>
        <fullName evidence="1">Uncharacterized protein</fullName>
    </submittedName>
</protein>
<evidence type="ECO:0000313" key="1">
    <source>
        <dbReference type="EMBL" id="CAF28263.1"/>
    </source>
</evidence>
<sequence length="98" mass="11314">MLLLSMDVSSSSQRRSFTFFFSHFKQNQRVIPVKKDHKCTSGFIISICCLCSLNKAEEGRVVLYEYLDVFASCSLIKSPQKGGLLSYEILLCRKRKYF</sequence>
<organism evidence="1 2">
    <name type="scientific">Bartonella henselae (strain ATCC 49882 / DSM 28221 / CCUG 30454 / Houston 1)</name>
    <name type="common">Rochalimaea henselae</name>
    <dbReference type="NCBI Taxonomy" id="283166"/>
    <lineage>
        <taxon>Bacteria</taxon>
        <taxon>Pseudomonadati</taxon>
        <taxon>Pseudomonadota</taxon>
        <taxon>Alphaproteobacteria</taxon>
        <taxon>Hyphomicrobiales</taxon>
        <taxon>Bartonellaceae</taxon>
        <taxon>Bartonella</taxon>
    </lineage>
</organism>
<name>A0A0H3M4E0_BARHE</name>
<dbReference type="EnsemblBacteria" id="CAF28263">
    <property type="protein sequence ID" value="CAF28263"/>
    <property type="gene ID" value="BH15000"/>
</dbReference>